<proteinExistence type="predicted"/>
<organism evidence="4">
    <name type="scientific">Schistocephalus solidus</name>
    <name type="common">Tapeworm</name>
    <dbReference type="NCBI Taxonomy" id="70667"/>
    <lineage>
        <taxon>Eukaryota</taxon>
        <taxon>Metazoa</taxon>
        <taxon>Spiralia</taxon>
        <taxon>Lophotrochozoa</taxon>
        <taxon>Platyhelminthes</taxon>
        <taxon>Cestoda</taxon>
        <taxon>Eucestoda</taxon>
        <taxon>Diphyllobothriidea</taxon>
        <taxon>Diphyllobothriidae</taxon>
        <taxon>Schistocephalus</taxon>
    </lineage>
</organism>
<reference evidence="2 3" key="2">
    <citation type="submission" date="2018-11" db="EMBL/GenBank/DDBJ databases">
        <authorList>
            <consortium name="Pathogen Informatics"/>
        </authorList>
    </citation>
    <scope>NUCLEOTIDE SEQUENCE [LARGE SCALE GENOMIC DNA]</scope>
    <source>
        <strain evidence="2 3">NST_G2</strain>
    </source>
</reference>
<dbReference type="Proteomes" id="UP000275846">
    <property type="component" value="Unassembled WGS sequence"/>
</dbReference>
<evidence type="ECO:0000313" key="3">
    <source>
        <dbReference type="Proteomes" id="UP000275846"/>
    </source>
</evidence>
<feature type="region of interest" description="Disordered" evidence="1">
    <location>
        <begin position="144"/>
        <end position="196"/>
    </location>
</feature>
<dbReference type="EMBL" id="UYSU01033896">
    <property type="protein sequence ID" value="VDL93275.1"/>
    <property type="molecule type" value="Genomic_DNA"/>
</dbReference>
<dbReference type="OrthoDB" id="10669841at2759"/>
<evidence type="ECO:0000313" key="2">
    <source>
        <dbReference type="EMBL" id="VDL93275.1"/>
    </source>
</evidence>
<keyword evidence="3" id="KW-1185">Reference proteome</keyword>
<sequence>MMHEKARLVDVTDSVAPMSYVMANGSEIPFLGIAQSAHRLAVQPVSSSNISSSPCVQRAASEPCPLAVTPVASKLHPDYEFPSPTPLPSSAPASTQHPAVELSMPPPLPLVTTPFVHGSLLSLVPSPPPTSQPLEIVADSPRFLGPTVTTTDDSHPEPTVAEARQGIEPESILNTTASTEENQPKDPKPSRSVGSRTLPAITANSLEVQNFVRPFETEAPDTFFSRTKGILPKVPLLREKLLVSDETLKTPVVFTNKTDIWPCLVVNTGGGSMDAAELADSSSVCAFLELPNKSASTSATSVVKKQAEEEGEKGCDGEEGEEEPTKRLIGESGSPSPPKLQLLREERIT</sequence>
<name>A0A183SRP2_SCHSO</name>
<feature type="compositionally biased region" description="Polar residues" evidence="1">
    <location>
        <begin position="172"/>
        <end position="181"/>
    </location>
</feature>
<feature type="compositionally biased region" description="Basic and acidic residues" evidence="1">
    <location>
        <begin position="305"/>
        <end position="316"/>
    </location>
</feature>
<evidence type="ECO:0000313" key="4">
    <source>
        <dbReference type="WBParaSite" id="SSLN_0000710901-mRNA-1"/>
    </source>
</evidence>
<reference evidence="4" key="1">
    <citation type="submission" date="2016-06" db="UniProtKB">
        <authorList>
            <consortium name="WormBaseParasite"/>
        </authorList>
    </citation>
    <scope>IDENTIFICATION</scope>
</reference>
<dbReference type="WBParaSite" id="SSLN_0000710901-mRNA-1">
    <property type="protein sequence ID" value="SSLN_0000710901-mRNA-1"/>
    <property type="gene ID" value="SSLN_0000710901"/>
</dbReference>
<feature type="region of interest" description="Disordered" evidence="1">
    <location>
        <begin position="77"/>
        <end position="99"/>
    </location>
</feature>
<dbReference type="AlphaFoldDB" id="A0A183SRP2"/>
<evidence type="ECO:0000256" key="1">
    <source>
        <dbReference type="SAM" id="MobiDB-lite"/>
    </source>
</evidence>
<accession>A0A183SRP2</accession>
<protein>
    <submittedName>
        <fullName evidence="2 4">Uncharacterized protein</fullName>
    </submittedName>
</protein>
<feature type="region of interest" description="Disordered" evidence="1">
    <location>
        <begin position="297"/>
        <end position="349"/>
    </location>
</feature>
<gene>
    <name evidence="2" type="ORF">SSLN_LOCUS6890</name>
</gene>